<dbReference type="CDD" id="cd00475">
    <property type="entry name" value="Cis_IPPS"/>
    <property type="match status" value="1"/>
</dbReference>
<evidence type="ECO:0000313" key="4">
    <source>
        <dbReference type="Proteomes" id="UP000179010"/>
    </source>
</evidence>
<comment type="similarity">
    <text evidence="2">Belongs to the UPP synthase family.</text>
</comment>
<feature type="binding site" evidence="2">
    <location>
        <position position="193"/>
    </location>
    <ligand>
        <name>Mg(2+)</name>
        <dbReference type="ChEBI" id="CHEBI:18420"/>
    </ligand>
</feature>
<feature type="binding site" evidence="2">
    <location>
        <position position="63"/>
    </location>
    <ligand>
        <name>substrate</name>
    </ligand>
</feature>
<comment type="function">
    <text evidence="2">Catalyzes the condensation of isopentenyl diphosphate (IPP) with allylic pyrophosphates generating different type of terpenoids.</text>
</comment>
<keyword evidence="1 2" id="KW-0808">Transferase</keyword>
<evidence type="ECO:0000256" key="1">
    <source>
        <dbReference type="ARBA" id="ARBA00022679"/>
    </source>
</evidence>
<feature type="binding site" evidence="2">
    <location>
        <position position="31"/>
    </location>
    <ligand>
        <name>substrate</name>
    </ligand>
</feature>
<dbReference type="PANTHER" id="PTHR10291:SF0">
    <property type="entry name" value="DEHYDRODOLICHYL DIPHOSPHATE SYNTHASE 2"/>
    <property type="match status" value="1"/>
</dbReference>
<keyword evidence="2" id="KW-0460">Magnesium</keyword>
<accession>A0A1F4PNR0</accession>
<dbReference type="GO" id="GO:0000287">
    <property type="term" value="F:magnesium ion binding"/>
    <property type="evidence" value="ECO:0007669"/>
    <property type="project" value="UniProtKB-UniRule"/>
</dbReference>
<comment type="caution">
    <text evidence="3">The sequence shown here is derived from an EMBL/GenBank/DDBJ whole genome shotgun (WGS) entry which is preliminary data.</text>
</comment>
<organism evidence="3 4">
    <name type="scientific">candidate division Kazan bacterium RIFCSPLOWO2_01_FULL_48_13</name>
    <dbReference type="NCBI Taxonomy" id="1798539"/>
    <lineage>
        <taxon>Bacteria</taxon>
        <taxon>Bacteria division Kazan-3B-28</taxon>
    </lineage>
</organism>
<dbReference type="GO" id="GO:0045547">
    <property type="term" value="F:ditrans,polycis-polyprenyl diphosphate synthase [(2E,6E)-farnesyl diphosphate specific] activity"/>
    <property type="evidence" value="ECO:0007669"/>
    <property type="project" value="TreeGrafter"/>
</dbReference>
<protein>
    <recommendedName>
        <fullName evidence="2">Isoprenyl transferase</fullName>
        <ecNumber evidence="2">2.5.1.-</ecNumber>
    </recommendedName>
</protein>
<feature type="binding site" evidence="2">
    <location>
        <begin position="15"/>
        <end position="18"/>
    </location>
    <ligand>
        <name>substrate</name>
    </ligand>
</feature>
<feature type="binding site" evidence="2">
    <location>
        <position position="14"/>
    </location>
    <ligand>
        <name>Mg(2+)</name>
        <dbReference type="ChEBI" id="CHEBI:18420"/>
    </ligand>
</feature>
<dbReference type="HAMAP" id="MF_01139">
    <property type="entry name" value="ISPT"/>
    <property type="match status" value="1"/>
</dbReference>
<dbReference type="SUPFAM" id="SSF64005">
    <property type="entry name" value="Undecaprenyl diphosphate synthase"/>
    <property type="match status" value="1"/>
</dbReference>
<gene>
    <name evidence="3" type="ORF">A2994_01665</name>
</gene>
<dbReference type="EC" id="2.5.1.-" evidence="2"/>
<feature type="binding site" evidence="2">
    <location>
        <begin position="180"/>
        <end position="182"/>
    </location>
    <ligand>
        <name>substrate</name>
    </ligand>
</feature>
<evidence type="ECO:0000313" key="3">
    <source>
        <dbReference type="EMBL" id="OGB85321.1"/>
    </source>
</evidence>
<comment type="subunit">
    <text evidence="2">Homodimer.</text>
</comment>
<feature type="binding site" evidence="2">
    <location>
        <position position="65"/>
    </location>
    <ligand>
        <name>substrate</name>
    </ligand>
</feature>
<dbReference type="STRING" id="1798539.A2994_01665"/>
<sequence>MAKSQINHLAVIMDGNRRWAKKKGRPVSAGHAAGVKALDKMAKACKKLGIHYVTVYAFSTENWQRNKTEVRAMLKLLEKTIQEYTDQMDRERVGLKVIGRVKDFPKSLQSAIDKSVNKLKAHRRDILTVALSYGGRDEISRAAAKASRAGRIDEKSLAAHLDTAGLPDPDLIIRTGGQMRLSNFLPWQGVYSELYFTNTLWPDFGEKDLKKAIREYTRRQRNFGK</sequence>
<dbReference type="Pfam" id="PF01255">
    <property type="entry name" value="Prenyltransf"/>
    <property type="match status" value="1"/>
</dbReference>
<dbReference type="NCBIfam" id="TIGR00055">
    <property type="entry name" value="uppS"/>
    <property type="match status" value="1"/>
</dbReference>
<dbReference type="InterPro" id="IPR001441">
    <property type="entry name" value="UPP_synth-like"/>
</dbReference>
<feature type="binding site" evidence="2">
    <location>
        <position position="174"/>
    </location>
    <ligand>
        <name>substrate</name>
    </ligand>
</feature>
<feature type="active site" evidence="2">
    <location>
        <position position="14"/>
    </location>
</feature>
<dbReference type="PROSITE" id="PS01066">
    <property type="entry name" value="UPP_SYNTHASE"/>
    <property type="match status" value="1"/>
</dbReference>
<dbReference type="AlphaFoldDB" id="A0A1F4PNR0"/>
<dbReference type="GO" id="GO:0016094">
    <property type="term" value="P:polyprenol biosynthetic process"/>
    <property type="evidence" value="ECO:0007669"/>
    <property type="project" value="TreeGrafter"/>
</dbReference>
<comment type="caution">
    <text evidence="2">Lacks conserved residue(s) required for the propagation of feature annotation.</text>
</comment>
<feature type="binding site" evidence="2">
    <location>
        <position position="19"/>
    </location>
    <ligand>
        <name>substrate</name>
    </ligand>
</feature>
<dbReference type="InterPro" id="IPR036424">
    <property type="entry name" value="UPP_synth-like_sf"/>
</dbReference>
<reference evidence="3 4" key="1">
    <citation type="journal article" date="2016" name="Nat. Commun.">
        <title>Thousands of microbial genomes shed light on interconnected biogeochemical processes in an aquifer system.</title>
        <authorList>
            <person name="Anantharaman K."/>
            <person name="Brown C.T."/>
            <person name="Hug L.A."/>
            <person name="Sharon I."/>
            <person name="Castelle C.J."/>
            <person name="Probst A.J."/>
            <person name="Thomas B.C."/>
            <person name="Singh A."/>
            <person name="Wilkins M.J."/>
            <person name="Karaoz U."/>
            <person name="Brodie E.L."/>
            <person name="Williams K.H."/>
            <person name="Hubbard S.S."/>
            <person name="Banfield J.F."/>
        </authorList>
    </citation>
    <scope>NUCLEOTIDE SEQUENCE [LARGE SCALE GENOMIC DNA]</scope>
</reference>
<dbReference type="Gene3D" id="3.40.1180.10">
    <property type="entry name" value="Decaprenyl diphosphate synthase-like"/>
    <property type="match status" value="1"/>
</dbReference>
<feature type="active site" description="Proton acceptor" evidence="2">
    <location>
        <position position="62"/>
    </location>
</feature>
<dbReference type="InterPro" id="IPR018520">
    <property type="entry name" value="UPP_synth-like_CS"/>
</dbReference>
<proteinExistence type="inferred from homology"/>
<feature type="binding site" evidence="2">
    <location>
        <begin position="59"/>
        <end position="61"/>
    </location>
    <ligand>
        <name>substrate</name>
    </ligand>
</feature>
<comment type="cofactor">
    <cofactor evidence="2">
        <name>Mg(2+)</name>
        <dbReference type="ChEBI" id="CHEBI:18420"/>
    </cofactor>
    <text evidence="2">Binds 2 magnesium ions per subunit.</text>
</comment>
<name>A0A1F4PNR0_UNCK3</name>
<dbReference type="Proteomes" id="UP000179010">
    <property type="component" value="Unassembled WGS sequence"/>
</dbReference>
<dbReference type="PANTHER" id="PTHR10291">
    <property type="entry name" value="DEHYDRODOLICHYL DIPHOSPHATE SYNTHASE FAMILY MEMBER"/>
    <property type="match status" value="1"/>
</dbReference>
<evidence type="ECO:0000256" key="2">
    <source>
        <dbReference type="HAMAP-Rule" id="MF_01139"/>
    </source>
</evidence>
<keyword evidence="2" id="KW-0479">Metal-binding</keyword>
<dbReference type="EMBL" id="METE01000004">
    <property type="protein sequence ID" value="OGB85321.1"/>
    <property type="molecule type" value="Genomic_DNA"/>
</dbReference>